<dbReference type="PROSITE" id="PS50846">
    <property type="entry name" value="HMA_2"/>
    <property type="match status" value="1"/>
</dbReference>
<dbReference type="AlphaFoldDB" id="A0A1W6K2Y6"/>
<dbReference type="InterPro" id="IPR036163">
    <property type="entry name" value="HMA_dom_sf"/>
</dbReference>
<dbReference type="PANTHER" id="PTHR43520">
    <property type="entry name" value="ATP7, ISOFORM B"/>
    <property type="match status" value="1"/>
</dbReference>
<organism evidence="13 14">
    <name type="scientific">Acidianus manzaensis</name>
    <dbReference type="NCBI Taxonomy" id="282676"/>
    <lineage>
        <taxon>Archaea</taxon>
        <taxon>Thermoproteota</taxon>
        <taxon>Thermoprotei</taxon>
        <taxon>Sulfolobales</taxon>
        <taxon>Sulfolobaceae</taxon>
        <taxon>Acidianus</taxon>
    </lineage>
</organism>
<dbReference type="GO" id="GO:0016887">
    <property type="term" value="F:ATP hydrolysis activity"/>
    <property type="evidence" value="ECO:0007669"/>
    <property type="project" value="InterPro"/>
</dbReference>
<evidence type="ECO:0000256" key="10">
    <source>
        <dbReference type="SAM" id="Coils"/>
    </source>
</evidence>
<evidence type="ECO:0000313" key="13">
    <source>
        <dbReference type="EMBL" id="ARM76857.1"/>
    </source>
</evidence>
<accession>A0A1W6K2Y6</accession>
<feature type="transmembrane region" description="Helical" evidence="11">
    <location>
        <begin position="164"/>
        <end position="186"/>
    </location>
</feature>
<dbReference type="GO" id="GO:0016020">
    <property type="term" value="C:membrane"/>
    <property type="evidence" value="ECO:0007669"/>
    <property type="project" value="InterPro"/>
</dbReference>
<evidence type="ECO:0000259" key="12">
    <source>
        <dbReference type="PROSITE" id="PS50846"/>
    </source>
</evidence>
<keyword evidence="5" id="KW-0547">Nucleotide-binding</keyword>
<dbReference type="InterPro" id="IPR001757">
    <property type="entry name" value="P_typ_ATPase"/>
</dbReference>
<evidence type="ECO:0000256" key="8">
    <source>
        <dbReference type="ARBA" id="ARBA00022989"/>
    </source>
</evidence>
<dbReference type="PANTHER" id="PTHR43520:SF8">
    <property type="entry name" value="P-TYPE CU(+) TRANSPORTER"/>
    <property type="match status" value="1"/>
</dbReference>
<dbReference type="GO" id="GO:0012505">
    <property type="term" value="C:endomembrane system"/>
    <property type="evidence" value="ECO:0007669"/>
    <property type="project" value="UniProtKB-SubCell"/>
</dbReference>
<dbReference type="SUPFAM" id="SSF81653">
    <property type="entry name" value="Calcium ATPase, transduction domain A"/>
    <property type="match status" value="1"/>
</dbReference>
<dbReference type="PRINTS" id="PR00119">
    <property type="entry name" value="CATATPASE"/>
</dbReference>
<feature type="transmembrane region" description="Helical" evidence="11">
    <location>
        <begin position="713"/>
        <end position="734"/>
    </location>
</feature>
<dbReference type="SUPFAM" id="SSF55008">
    <property type="entry name" value="HMA, heavy metal-associated domain"/>
    <property type="match status" value="2"/>
</dbReference>
<dbReference type="SUPFAM" id="SSF56784">
    <property type="entry name" value="HAD-like"/>
    <property type="match status" value="1"/>
</dbReference>
<evidence type="ECO:0000256" key="1">
    <source>
        <dbReference type="ARBA" id="ARBA00004127"/>
    </source>
</evidence>
<dbReference type="GO" id="GO:0005507">
    <property type="term" value="F:copper ion binding"/>
    <property type="evidence" value="ECO:0007669"/>
    <property type="project" value="TreeGrafter"/>
</dbReference>
<dbReference type="SFLD" id="SFLDF00027">
    <property type="entry name" value="p-type_atpase"/>
    <property type="match status" value="1"/>
</dbReference>
<dbReference type="SFLD" id="SFLDS00003">
    <property type="entry name" value="Haloacid_Dehalogenase"/>
    <property type="match status" value="1"/>
</dbReference>
<dbReference type="Pfam" id="PF00403">
    <property type="entry name" value="HMA"/>
    <property type="match status" value="1"/>
</dbReference>
<sequence>MSNEDKKQITANSLRLKDQEIKVIGMHCATCVASVSKAVSSVKGVTNVNVNLATGQTKIQFSNANLKDIVEAIRKAGYDVLTQKITLRVKINPEDVNKLRETLEEIDGVIKAIVNVNGIVYLEINPVTINAEKIREELEKRGYKAEIENTKKEIPEIEAARKEFLSYVTSLIVAIIFTSVTLFFQYSGLDLISLFTSIPVQFYSGLKFHSGAYRAFKNKTTNMDTLVSLSSNVAWFYSVYSLFVHGPVFFDAASLLITFVLVGKTLEAYLKGREANAIVKLQTVKATVIKSGKEEKVDSTDLKVGDIVIVKSGEIIPADGIIDEGEGDVNESIFTGEFTPVKKTKGDPVIGGSILLKGNIKVYVTRAGDSTYLSQVIQSIRESQNVKFPIQKLVDKVSSIFVPVIISVSILTFLIWKFILHFPTYMDVLFSVAVLAAACPCPLGLATPMAVLTTVNKLAKKGIIVKNGDSLEKLQKTKIIIFDKTGTITKGQFQVERVEADEETIALASSVESYSSHPIAKAISSLSEKKEKVENFNDFPGEGVYGEVNGKSVIIGKREFVLKNCESNEVEGDILICVDGKIKGSIWLTDEIIEGVEDTIRRLKEQGKEIIIATGDPSIASDRVAQKLGVKLYKGLSPDEKVDLVRKYKGQVVFVGDGINDAQAIKEADVGIAVSNGTEIAKYAGDIVIPSVNSIIDVFSQGKRAVNKIKQNLVWAFVYNSILVSIAAGVLYPLYLPPEYAALAMSMDSVAVVLWSNVK</sequence>
<dbReference type="NCBIfam" id="TIGR01525">
    <property type="entry name" value="ATPase-IB_hvy"/>
    <property type="match status" value="1"/>
</dbReference>
<evidence type="ECO:0000313" key="14">
    <source>
        <dbReference type="Proteomes" id="UP000193404"/>
    </source>
</evidence>
<dbReference type="OrthoDB" id="8588at2157"/>
<dbReference type="InterPro" id="IPR023214">
    <property type="entry name" value="HAD_sf"/>
</dbReference>
<feature type="transmembrane region" description="Helical" evidence="11">
    <location>
        <begin position="428"/>
        <end position="452"/>
    </location>
</feature>
<dbReference type="STRING" id="282676.B6F84_13060"/>
<dbReference type="Gene3D" id="2.70.150.10">
    <property type="entry name" value="Calcium-transporting ATPase, cytoplasmic transduction domain A"/>
    <property type="match status" value="1"/>
</dbReference>
<evidence type="ECO:0000256" key="6">
    <source>
        <dbReference type="ARBA" id="ARBA00022840"/>
    </source>
</evidence>
<dbReference type="Pfam" id="PF00122">
    <property type="entry name" value="E1-E2_ATPase"/>
    <property type="match status" value="1"/>
</dbReference>
<dbReference type="KEGG" id="aman:B6F84_13060"/>
<keyword evidence="9 11" id="KW-0472">Membrane</keyword>
<dbReference type="Gene3D" id="1.20.1110.10">
    <property type="entry name" value="Calcium-transporting ATPase, transmembrane domain"/>
    <property type="match status" value="1"/>
</dbReference>
<dbReference type="GO" id="GO:0005524">
    <property type="term" value="F:ATP binding"/>
    <property type="evidence" value="ECO:0007669"/>
    <property type="project" value="UniProtKB-KW"/>
</dbReference>
<dbReference type="InterPro" id="IPR036412">
    <property type="entry name" value="HAD-like_sf"/>
</dbReference>
<evidence type="ECO:0000256" key="7">
    <source>
        <dbReference type="ARBA" id="ARBA00022967"/>
    </source>
</evidence>
<dbReference type="GO" id="GO:0043682">
    <property type="term" value="F:P-type divalent copper transporter activity"/>
    <property type="evidence" value="ECO:0007669"/>
    <property type="project" value="TreeGrafter"/>
</dbReference>
<dbReference type="Proteomes" id="UP000193404">
    <property type="component" value="Chromosome"/>
</dbReference>
<evidence type="ECO:0000256" key="2">
    <source>
        <dbReference type="ARBA" id="ARBA00006024"/>
    </source>
</evidence>
<evidence type="ECO:0000256" key="11">
    <source>
        <dbReference type="SAM" id="Phobius"/>
    </source>
</evidence>
<dbReference type="PROSITE" id="PS00154">
    <property type="entry name" value="ATPASE_E1_E2"/>
    <property type="match status" value="1"/>
</dbReference>
<dbReference type="RefSeq" id="WP_148692651.1">
    <property type="nucleotide sequence ID" value="NZ_CP020477.1"/>
</dbReference>
<dbReference type="PROSITE" id="PS01047">
    <property type="entry name" value="HMA_1"/>
    <property type="match status" value="1"/>
</dbReference>
<feature type="transmembrane region" description="Helical" evidence="11">
    <location>
        <begin position="397"/>
        <end position="416"/>
    </location>
</feature>
<dbReference type="NCBIfam" id="TIGR01512">
    <property type="entry name" value="ATPase-IB2_Cd"/>
    <property type="match status" value="1"/>
</dbReference>
<feature type="domain" description="HMA" evidence="12">
    <location>
        <begin position="17"/>
        <end position="81"/>
    </location>
</feature>
<keyword evidence="6" id="KW-0067">ATP-binding</keyword>
<keyword evidence="7" id="KW-1278">Translocase</keyword>
<evidence type="ECO:0000256" key="3">
    <source>
        <dbReference type="ARBA" id="ARBA00022692"/>
    </source>
</evidence>
<dbReference type="InterPro" id="IPR006121">
    <property type="entry name" value="HMA_dom"/>
</dbReference>
<gene>
    <name evidence="13" type="ORF">B6F84_13060</name>
</gene>
<keyword evidence="14" id="KW-1185">Reference proteome</keyword>
<dbReference type="GeneID" id="41591868"/>
<dbReference type="Pfam" id="PF00702">
    <property type="entry name" value="Hydrolase"/>
    <property type="match status" value="1"/>
</dbReference>
<keyword evidence="8 11" id="KW-1133">Transmembrane helix</keyword>
<reference evidence="13 14" key="1">
    <citation type="submission" date="2017-03" db="EMBL/GenBank/DDBJ databases">
        <title>Sulfur activation and transportation mechanism of thermophilic Archaea Acidianus manzaensis YN-25.</title>
        <authorList>
            <person name="Ma Y."/>
            <person name="Yang Y."/>
            <person name="Xia J."/>
        </authorList>
    </citation>
    <scope>NUCLEOTIDE SEQUENCE [LARGE SCALE GENOMIC DNA]</scope>
    <source>
        <strain evidence="13 14">YN-25</strain>
    </source>
</reference>
<dbReference type="Gene3D" id="3.40.50.1000">
    <property type="entry name" value="HAD superfamily/HAD-like"/>
    <property type="match status" value="1"/>
</dbReference>
<proteinExistence type="inferred from homology"/>
<dbReference type="InterPro" id="IPR017969">
    <property type="entry name" value="Heavy-metal-associated_CS"/>
</dbReference>
<dbReference type="InterPro" id="IPR044492">
    <property type="entry name" value="P_typ_ATPase_HD_dom"/>
</dbReference>
<dbReference type="InterPro" id="IPR023299">
    <property type="entry name" value="ATPase_P-typ_cyto_dom_N"/>
</dbReference>
<dbReference type="InterPro" id="IPR018303">
    <property type="entry name" value="ATPase_P-typ_P_site"/>
</dbReference>
<keyword evidence="10" id="KW-0175">Coiled coil</keyword>
<evidence type="ECO:0000256" key="4">
    <source>
        <dbReference type="ARBA" id="ARBA00022723"/>
    </source>
</evidence>
<protein>
    <submittedName>
        <fullName evidence="13">ATPase P</fullName>
    </submittedName>
</protein>
<dbReference type="InterPro" id="IPR023298">
    <property type="entry name" value="ATPase_P-typ_TM_dom_sf"/>
</dbReference>
<dbReference type="InterPro" id="IPR059000">
    <property type="entry name" value="ATPase_P-type_domA"/>
</dbReference>
<dbReference type="SUPFAM" id="SSF81665">
    <property type="entry name" value="Calcium ATPase, transmembrane domain M"/>
    <property type="match status" value="1"/>
</dbReference>
<keyword evidence="3 11" id="KW-0812">Transmembrane</keyword>
<dbReference type="Gene3D" id="3.40.1110.10">
    <property type="entry name" value="Calcium-transporting ATPase, cytoplasmic domain N"/>
    <property type="match status" value="1"/>
</dbReference>
<dbReference type="InterPro" id="IPR027256">
    <property type="entry name" value="P-typ_ATPase_IB"/>
</dbReference>
<name>A0A1W6K2Y6_9CREN</name>
<feature type="coiled-coil region" evidence="10">
    <location>
        <begin position="133"/>
        <end position="160"/>
    </location>
</feature>
<dbReference type="NCBIfam" id="TIGR01511">
    <property type="entry name" value="ATPase-IB1_Cu"/>
    <property type="match status" value="1"/>
</dbReference>
<dbReference type="SFLD" id="SFLDG00002">
    <property type="entry name" value="C1.7:_P-type_atpase_like"/>
    <property type="match status" value="1"/>
</dbReference>
<comment type="similarity">
    <text evidence="2">Belongs to the cation transport ATPase (P-type) (TC 3.A.3) family. Type IB subfamily.</text>
</comment>
<dbReference type="GO" id="GO:0055070">
    <property type="term" value="P:copper ion homeostasis"/>
    <property type="evidence" value="ECO:0007669"/>
    <property type="project" value="TreeGrafter"/>
</dbReference>
<dbReference type="InterPro" id="IPR008250">
    <property type="entry name" value="ATPase_P-typ_transduc_dom_A_sf"/>
</dbReference>
<dbReference type="FunFam" id="3.30.70.100:FF:000001">
    <property type="entry name" value="ATPase copper transporting beta"/>
    <property type="match status" value="1"/>
</dbReference>
<evidence type="ECO:0000256" key="9">
    <source>
        <dbReference type="ARBA" id="ARBA00023136"/>
    </source>
</evidence>
<dbReference type="NCBIfam" id="TIGR01494">
    <property type="entry name" value="ATPase_P-type"/>
    <property type="match status" value="1"/>
</dbReference>
<dbReference type="CDD" id="cd00371">
    <property type="entry name" value="HMA"/>
    <property type="match status" value="1"/>
</dbReference>
<dbReference type="EMBL" id="CP020477">
    <property type="protein sequence ID" value="ARM76857.1"/>
    <property type="molecule type" value="Genomic_DNA"/>
</dbReference>
<comment type="subcellular location">
    <subcellularLocation>
        <location evidence="1">Endomembrane system</location>
        <topology evidence="1">Multi-pass membrane protein</topology>
    </subcellularLocation>
</comment>
<keyword evidence="4" id="KW-0479">Metal-binding</keyword>
<dbReference type="Gene3D" id="3.30.70.100">
    <property type="match status" value="1"/>
</dbReference>
<feature type="transmembrane region" description="Helical" evidence="11">
    <location>
        <begin position="234"/>
        <end position="263"/>
    </location>
</feature>
<evidence type="ECO:0000256" key="5">
    <source>
        <dbReference type="ARBA" id="ARBA00022741"/>
    </source>
</evidence>